<evidence type="ECO:0000313" key="2">
    <source>
        <dbReference type="Proteomes" id="UP000235746"/>
    </source>
</evidence>
<dbReference type="RefSeq" id="WP_102578807.1">
    <property type="nucleotide sequence ID" value="NZ_MCYL01000024.1"/>
</dbReference>
<dbReference type="AlphaFoldDB" id="A0A2N7IDG7"/>
<evidence type="ECO:0000313" key="1">
    <source>
        <dbReference type="EMBL" id="PML54978.1"/>
    </source>
</evidence>
<organism evidence="1 2">
    <name type="scientific">Vibrio lentus</name>
    <dbReference type="NCBI Taxonomy" id="136468"/>
    <lineage>
        <taxon>Bacteria</taxon>
        <taxon>Pseudomonadati</taxon>
        <taxon>Pseudomonadota</taxon>
        <taxon>Gammaproteobacteria</taxon>
        <taxon>Vibrionales</taxon>
        <taxon>Vibrionaceae</taxon>
        <taxon>Vibrio</taxon>
    </lineage>
</organism>
<dbReference type="EMBL" id="MCYL01000024">
    <property type="protein sequence ID" value="PML54978.1"/>
    <property type="molecule type" value="Genomic_DNA"/>
</dbReference>
<reference evidence="2" key="1">
    <citation type="submission" date="2016-07" db="EMBL/GenBank/DDBJ databases">
        <title>Nontailed viruses are major unrecognized killers of bacteria in the ocean.</title>
        <authorList>
            <person name="Kauffman K."/>
            <person name="Hussain F."/>
            <person name="Yang J."/>
            <person name="Arevalo P."/>
            <person name="Brown J."/>
            <person name="Cutler M."/>
            <person name="Kelly L."/>
            <person name="Polz M.F."/>
        </authorList>
    </citation>
    <scope>NUCLEOTIDE SEQUENCE [LARGE SCALE GENOMIC DNA]</scope>
    <source>
        <strain evidence="2">10N.261.51.B8</strain>
    </source>
</reference>
<name>A0A2N7IDG7_9VIBR</name>
<protein>
    <submittedName>
        <fullName evidence="1">Uncharacterized protein</fullName>
    </submittedName>
</protein>
<proteinExistence type="predicted"/>
<comment type="caution">
    <text evidence="1">The sequence shown here is derived from an EMBL/GenBank/DDBJ whole genome shotgun (WGS) entry which is preliminary data.</text>
</comment>
<accession>A0A2N7IDG7</accession>
<dbReference type="Proteomes" id="UP000235746">
    <property type="component" value="Unassembled WGS sequence"/>
</dbReference>
<sequence length="94" mass="10834">MVVNPPELDPFFRFVRVAIVNALGGKEYACLPNESLEQYISIVNPNLPPLLYDFFVKFDYLYVLRQSNSTLNDEESEVLLSAENLIYEVQLTIM</sequence>
<gene>
    <name evidence="1" type="ORF">BCT74_06490</name>
</gene>